<name>A0A1B0FHZ0_GLOMM</name>
<dbReference type="EnsemblMetazoa" id="GMOY003410-RA">
    <property type="protein sequence ID" value="GMOY003410-PA"/>
    <property type="gene ID" value="GMOY003410"/>
</dbReference>
<evidence type="ECO:0000313" key="3">
    <source>
        <dbReference type="Proteomes" id="UP000092444"/>
    </source>
</evidence>
<feature type="compositionally biased region" description="Polar residues" evidence="1">
    <location>
        <begin position="241"/>
        <end position="253"/>
    </location>
</feature>
<dbReference type="VEuPathDB" id="VectorBase:GMOY003410"/>
<dbReference type="Proteomes" id="UP000092444">
    <property type="component" value="Unassembled WGS sequence"/>
</dbReference>
<sequence length="305" mass="34098">MDKKEFQKKITREVFKVVYSLSNGYDKKYIPESKILSEVKQHLGNSANIPNLNILVHVCLENLRKAGVFHRIDPERFSINQMSSEAACDFAEPSVLARVKNLMCWIGSRKRRFSDTTLHAEDSQAASEDCLTNDEVECTCKRLRTNSGDVLNVDNNKPVMKLYKMYGLHPRLNMNLAGSACSHEYDRELDQHLEKISFAGSVYSIGNEDEICSCSESSCAKSLEATNTADELTQTIDNVGIPTKNNLEQQPPFQNDGKASGDDKINRECVSLSESSSEQPLKTTNTEELAQINNNVLIPAKANPE</sequence>
<evidence type="ECO:0000313" key="2">
    <source>
        <dbReference type="EnsemblMetazoa" id="GMOY003410-PA"/>
    </source>
</evidence>
<proteinExistence type="predicted"/>
<organism evidence="2 3">
    <name type="scientific">Glossina morsitans morsitans</name>
    <name type="common">Savannah tsetse fly</name>
    <dbReference type="NCBI Taxonomy" id="37546"/>
    <lineage>
        <taxon>Eukaryota</taxon>
        <taxon>Metazoa</taxon>
        <taxon>Ecdysozoa</taxon>
        <taxon>Arthropoda</taxon>
        <taxon>Hexapoda</taxon>
        <taxon>Insecta</taxon>
        <taxon>Pterygota</taxon>
        <taxon>Neoptera</taxon>
        <taxon>Endopterygota</taxon>
        <taxon>Diptera</taxon>
        <taxon>Brachycera</taxon>
        <taxon>Muscomorpha</taxon>
        <taxon>Hippoboscoidea</taxon>
        <taxon>Glossinidae</taxon>
        <taxon>Glossina</taxon>
    </lineage>
</organism>
<feature type="region of interest" description="Disordered" evidence="1">
    <location>
        <begin position="241"/>
        <end position="264"/>
    </location>
</feature>
<keyword evidence="3" id="KW-1185">Reference proteome</keyword>
<evidence type="ECO:0000256" key="1">
    <source>
        <dbReference type="SAM" id="MobiDB-lite"/>
    </source>
</evidence>
<reference evidence="2" key="1">
    <citation type="submission" date="2020-05" db="UniProtKB">
        <authorList>
            <consortium name="EnsemblMetazoa"/>
        </authorList>
    </citation>
    <scope>IDENTIFICATION</scope>
    <source>
        <strain evidence="2">Yale</strain>
    </source>
</reference>
<dbReference type="AlphaFoldDB" id="A0A1B0FHZ0"/>
<dbReference type="EMBL" id="CCAG010004496">
    <property type="status" value="NOT_ANNOTATED_CDS"/>
    <property type="molecule type" value="Genomic_DNA"/>
</dbReference>
<protein>
    <submittedName>
        <fullName evidence="2">Uncharacterized protein</fullName>
    </submittedName>
</protein>
<accession>A0A1B0FHZ0</accession>